<gene>
    <name evidence="4" type="ORF">PVAND_009405</name>
</gene>
<dbReference type="Pfam" id="PF13499">
    <property type="entry name" value="EF-hand_7"/>
    <property type="match status" value="2"/>
</dbReference>
<feature type="domain" description="EF-hand" evidence="3">
    <location>
        <begin position="118"/>
        <end position="151"/>
    </location>
</feature>
<organism evidence="4 5">
    <name type="scientific">Polypedilum vanderplanki</name>
    <name type="common">Sleeping chironomid midge</name>
    <dbReference type="NCBI Taxonomy" id="319348"/>
    <lineage>
        <taxon>Eukaryota</taxon>
        <taxon>Metazoa</taxon>
        <taxon>Ecdysozoa</taxon>
        <taxon>Arthropoda</taxon>
        <taxon>Hexapoda</taxon>
        <taxon>Insecta</taxon>
        <taxon>Pterygota</taxon>
        <taxon>Neoptera</taxon>
        <taxon>Endopterygota</taxon>
        <taxon>Diptera</taxon>
        <taxon>Nematocera</taxon>
        <taxon>Chironomoidea</taxon>
        <taxon>Chironomidae</taxon>
        <taxon>Chironominae</taxon>
        <taxon>Polypedilum</taxon>
        <taxon>Polypedilum</taxon>
    </lineage>
</organism>
<feature type="domain" description="EF-hand" evidence="3">
    <location>
        <begin position="82"/>
        <end position="117"/>
    </location>
</feature>
<dbReference type="SMART" id="SM00054">
    <property type="entry name" value="EFh"/>
    <property type="match status" value="4"/>
</dbReference>
<evidence type="ECO:0000256" key="2">
    <source>
        <dbReference type="ARBA" id="ARBA00022837"/>
    </source>
</evidence>
<dbReference type="GO" id="GO:0005509">
    <property type="term" value="F:calcium ion binding"/>
    <property type="evidence" value="ECO:0007669"/>
    <property type="project" value="InterPro"/>
</dbReference>
<proteinExistence type="predicted"/>
<reference evidence="4" key="1">
    <citation type="submission" date="2021-03" db="EMBL/GenBank/DDBJ databases">
        <title>Chromosome level genome of the anhydrobiotic midge Polypedilum vanderplanki.</title>
        <authorList>
            <person name="Yoshida Y."/>
            <person name="Kikawada T."/>
            <person name="Gusev O."/>
        </authorList>
    </citation>
    <scope>NUCLEOTIDE SEQUENCE</scope>
    <source>
        <strain evidence="4">NIAS01</strain>
        <tissue evidence="4">Whole body or cell culture</tissue>
    </source>
</reference>
<sequence>MAKKIPAEKLKEYQEVFNVYDINRDGQINTSELDTVMKVLGEELTEARLQKLINEVDLDGSGTINFDEFIKLMQKVEETDFEKAESLRAAFKVFDKDNNGFVSFDELKYILTSFGEKLTDEEVQDILHEADKDRNGKLDYEEFIAMYLEKE</sequence>
<keyword evidence="2" id="KW-0106">Calcium</keyword>
<dbReference type="InterPro" id="IPR002048">
    <property type="entry name" value="EF_hand_dom"/>
</dbReference>
<evidence type="ECO:0000313" key="4">
    <source>
        <dbReference type="EMBL" id="KAG5679868.1"/>
    </source>
</evidence>
<accession>A0A9J6CCM5</accession>
<dbReference type="PANTHER" id="PTHR23048:SF0">
    <property type="entry name" value="CALMODULIN LIKE 3"/>
    <property type="match status" value="1"/>
</dbReference>
<evidence type="ECO:0000256" key="1">
    <source>
        <dbReference type="ARBA" id="ARBA00022737"/>
    </source>
</evidence>
<dbReference type="PROSITE" id="PS00018">
    <property type="entry name" value="EF_HAND_1"/>
    <property type="match status" value="4"/>
</dbReference>
<comment type="caution">
    <text evidence="4">The sequence shown here is derived from an EMBL/GenBank/DDBJ whole genome shotgun (WGS) entry which is preliminary data.</text>
</comment>
<dbReference type="InterPro" id="IPR050230">
    <property type="entry name" value="CALM/Myosin/TropC-like"/>
</dbReference>
<evidence type="ECO:0000313" key="5">
    <source>
        <dbReference type="Proteomes" id="UP001107558"/>
    </source>
</evidence>
<dbReference type="OrthoDB" id="26525at2759"/>
<feature type="domain" description="EF-hand" evidence="3">
    <location>
        <begin position="8"/>
        <end position="43"/>
    </location>
</feature>
<dbReference type="PANTHER" id="PTHR23048">
    <property type="entry name" value="MYOSIN LIGHT CHAIN 1, 3"/>
    <property type="match status" value="1"/>
</dbReference>
<dbReference type="InterPro" id="IPR011992">
    <property type="entry name" value="EF-hand-dom_pair"/>
</dbReference>
<dbReference type="FunFam" id="1.10.238.10:FF:000001">
    <property type="entry name" value="Calmodulin 1"/>
    <property type="match status" value="1"/>
</dbReference>
<dbReference type="PROSITE" id="PS50222">
    <property type="entry name" value="EF_HAND_2"/>
    <property type="match status" value="4"/>
</dbReference>
<protein>
    <recommendedName>
        <fullName evidence="3">EF-hand domain-containing protein</fullName>
    </recommendedName>
</protein>
<keyword evidence="1" id="KW-0677">Repeat</keyword>
<dbReference type="EMBL" id="JADBJN010000001">
    <property type="protein sequence ID" value="KAG5679868.1"/>
    <property type="molecule type" value="Genomic_DNA"/>
</dbReference>
<evidence type="ECO:0000259" key="3">
    <source>
        <dbReference type="PROSITE" id="PS50222"/>
    </source>
</evidence>
<dbReference type="InterPro" id="IPR018247">
    <property type="entry name" value="EF_Hand_1_Ca_BS"/>
</dbReference>
<dbReference type="GO" id="GO:0016460">
    <property type="term" value="C:myosin II complex"/>
    <property type="evidence" value="ECO:0007669"/>
    <property type="project" value="TreeGrafter"/>
</dbReference>
<feature type="domain" description="EF-hand" evidence="3">
    <location>
        <begin position="44"/>
        <end position="79"/>
    </location>
</feature>
<name>A0A9J6CCM5_POLVA</name>
<keyword evidence="5" id="KW-1185">Reference proteome</keyword>
<dbReference type="AlphaFoldDB" id="A0A9J6CCM5"/>
<dbReference type="Gene3D" id="1.10.238.10">
    <property type="entry name" value="EF-hand"/>
    <property type="match status" value="3"/>
</dbReference>
<dbReference type="Proteomes" id="UP001107558">
    <property type="component" value="Chromosome 1"/>
</dbReference>
<dbReference type="SUPFAM" id="SSF47473">
    <property type="entry name" value="EF-hand"/>
    <property type="match status" value="1"/>
</dbReference>